<protein>
    <recommendedName>
        <fullName evidence="3">phospholipase C</fullName>
        <ecNumber evidence="3">3.1.4.3</ecNumber>
    </recommendedName>
</protein>
<proteinExistence type="inferred from homology"/>
<sequence length="750" mass="81065">MSFICSSGRATLADMTTPPPSSSNTPDSSGAVSGGPVSSDSGSGGLRPSRRTILGGGTAAAALAATGSLLPASVHRAMAAPMRTGGLEQVEHVILLMQENRSYDHYYGTLRGVRGYGDRHPLRLRDPEPGELPNVLAQPRSFSGTVLPFSLREAAKAAGRSNDDIQYLGDLPHGFSDATRAWADGWWDQWVPAKTVTTMTYYDRRDIPLQYELSETFTALDAYHCSVYGSTNPNRNYFWTGTTGYEPGSTTQRAVTNAAYNYAHKGYDWTTYPERLEAAGVSWQIYQEWDNFTDNAVEYFKPWKEIGRKILAHVDGAYLTTEAFYDSLPGKSASEQDRLLAQFETGRASLSEAERSLFDRAAYRSRPGTLLERLGADIKAGTLPKVSWLVPTAALSEHPGASTPVGSANLIHDLLDLVASDLDTWSKTAILINFDENDGYFDHVPPATPPRPASGAGPDWYDGRPIGLGPRVPMTIVSPWTVGGFVDSSIADHTSTLRFLELVTGVREPNISDWRRSVCSDLTSAFDFARQGSPPALAEPGPVPSKRARWRPSAPSDQELPLQEPGRRPARALPYRPSASVAVEGNSVSVWVAGGAATDVPFAVYPYAASASRPEYVVAAAGSPETVTLGAADGRWDVTVQGPDRFWMDSAGALSGAAAGLVVSHEYVEKRPNLGLVLTNRGSEDLVVTVSALAYRGGSRPVRLKAGATKKLVWETDQGWYDVELTVAEDSDWRLRLTGHVETGRDSVTA</sequence>
<keyword evidence="6" id="KW-0843">Virulence</keyword>
<feature type="compositionally biased region" description="Low complexity" evidence="8">
    <location>
        <begin position="22"/>
        <end position="41"/>
    </location>
</feature>
<keyword evidence="4" id="KW-0134">Cell wall</keyword>
<dbReference type="EC" id="3.1.4.3" evidence="3"/>
<dbReference type="Gene3D" id="3.40.720.10">
    <property type="entry name" value="Alkaline Phosphatase, subunit A"/>
    <property type="match status" value="2"/>
</dbReference>
<evidence type="ECO:0000256" key="7">
    <source>
        <dbReference type="ARBA" id="ARBA00048421"/>
    </source>
</evidence>
<dbReference type="PANTHER" id="PTHR31956:SF1">
    <property type="entry name" value="NON-SPECIFIC PHOSPHOLIPASE C1"/>
    <property type="match status" value="1"/>
</dbReference>
<dbReference type="Pfam" id="PF05506">
    <property type="entry name" value="PLipase_C_C"/>
    <property type="match status" value="2"/>
</dbReference>
<dbReference type="AlphaFoldDB" id="A0A2T0U7W7"/>
<dbReference type="InterPro" id="IPR017850">
    <property type="entry name" value="Alkaline_phosphatase_core_sf"/>
</dbReference>
<evidence type="ECO:0000256" key="6">
    <source>
        <dbReference type="ARBA" id="ARBA00023026"/>
    </source>
</evidence>
<dbReference type="NCBIfam" id="TIGR03396">
    <property type="entry name" value="PC_PLC"/>
    <property type="match status" value="1"/>
</dbReference>
<accession>A0A2T0U7W7</accession>
<dbReference type="InterPro" id="IPR006311">
    <property type="entry name" value="TAT_signal"/>
</dbReference>
<evidence type="ECO:0000313" key="10">
    <source>
        <dbReference type="EMBL" id="PRY54016.1"/>
    </source>
</evidence>
<evidence type="ECO:0000256" key="1">
    <source>
        <dbReference type="ARBA" id="ARBA00004191"/>
    </source>
</evidence>
<evidence type="ECO:0000259" key="9">
    <source>
        <dbReference type="Pfam" id="PF05506"/>
    </source>
</evidence>
<keyword evidence="11" id="KW-1185">Reference proteome</keyword>
<dbReference type="InterPro" id="IPR017767">
    <property type="entry name" value="PC-PLC"/>
</dbReference>
<dbReference type="Pfam" id="PF04185">
    <property type="entry name" value="Phosphoesterase"/>
    <property type="match status" value="1"/>
</dbReference>
<evidence type="ECO:0000256" key="3">
    <source>
        <dbReference type="ARBA" id="ARBA00012018"/>
    </source>
</evidence>
<keyword evidence="5" id="KW-0378">Hydrolase</keyword>
<feature type="domain" description="Bacterial phospholipase C C-terminal" evidence="9">
    <location>
        <begin position="672"/>
        <end position="740"/>
    </location>
</feature>
<feature type="region of interest" description="Disordered" evidence="8">
    <location>
        <begin position="1"/>
        <end position="52"/>
    </location>
</feature>
<evidence type="ECO:0000256" key="4">
    <source>
        <dbReference type="ARBA" id="ARBA00022512"/>
    </source>
</evidence>
<dbReference type="EMBL" id="PVTI01000026">
    <property type="protein sequence ID" value="PRY54016.1"/>
    <property type="molecule type" value="Genomic_DNA"/>
</dbReference>
<feature type="domain" description="Bacterial phospholipase C C-terminal" evidence="9">
    <location>
        <begin position="569"/>
        <end position="652"/>
    </location>
</feature>
<comment type="caution">
    <text evidence="10">The sequence shown here is derived from an EMBL/GenBank/DDBJ whole genome shotgun (WGS) entry which is preliminary data.</text>
</comment>
<comment type="subcellular location">
    <subcellularLocation>
        <location evidence="1">Secreted</location>
        <location evidence="1">Cell wall</location>
    </subcellularLocation>
</comment>
<comment type="catalytic activity">
    <reaction evidence="7">
        <text>a 1,2-diacyl-sn-glycero-3-phosphocholine + H2O = phosphocholine + a 1,2-diacyl-sn-glycerol + H(+)</text>
        <dbReference type="Rhea" id="RHEA:10604"/>
        <dbReference type="ChEBI" id="CHEBI:15377"/>
        <dbReference type="ChEBI" id="CHEBI:15378"/>
        <dbReference type="ChEBI" id="CHEBI:17815"/>
        <dbReference type="ChEBI" id="CHEBI:57643"/>
        <dbReference type="ChEBI" id="CHEBI:295975"/>
        <dbReference type="EC" id="3.1.4.3"/>
    </reaction>
    <physiologicalReaction direction="left-to-right" evidence="7">
        <dbReference type="Rhea" id="RHEA:10605"/>
    </physiologicalReaction>
</comment>
<dbReference type="InterPro" id="IPR007312">
    <property type="entry name" value="Phosphoesterase"/>
</dbReference>
<dbReference type="GO" id="GO:0016042">
    <property type="term" value="P:lipid catabolic process"/>
    <property type="evidence" value="ECO:0007669"/>
    <property type="project" value="InterPro"/>
</dbReference>
<evidence type="ECO:0000256" key="5">
    <source>
        <dbReference type="ARBA" id="ARBA00022801"/>
    </source>
</evidence>
<evidence type="ECO:0000256" key="8">
    <source>
        <dbReference type="SAM" id="MobiDB-lite"/>
    </source>
</evidence>
<reference evidence="10 11" key="1">
    <citation type="submission" date="2018-03" db="EMBL/GenBank/DDBJ databases">
        <title>Genomic Encyclopedia of Archaeal and Bacterial Type Strains, Phase II (KMG-II): from individual species to whole genera.</title>
        <authorList>
            <person name="Goeker M."/>
        </authorList>
    </citation>
    <scope>NUCLEOTIDE SEQUENCE [LARGE SCALE GENOMIC DNA]</scope>
    <source>
        <strain evidence="10 11">ATCC BAA-1496</strain>
    </source>
</reference>
<organism evidence="10 11">
    <name type="scientific">Knoellia remsis</name>
    <dbReference type="NCBI Taxonomy" id="407159"/>
    <lineage>
        <taxon>Bacteria</taxon>
        <taxon>Bacillati</taxon>
        <taxon>Actinomycetota</taxon>
        <taxon>Actinomycetes</taxon>
        <taxon>Micrococcales</taxon>
        <taxon>Intrasporangiaceae</taxon>
        <taxon>Knoellia</taxon>
    </lineage>
</organism>
<dbReference type="PROSITE" id="PS51318">
    <property type="entry name" value="TAT"/>
    <property type="match status" value="1"/>
</dbReference>
<evidence type="ECO:0000313" key="11">
    <source>
        <dbReference type="Proteomes" id="UP000237822"/>
    </source>
</evidence>
<feature type="region of interest" description="Disordered" evidence="8">
    <location>
        <begin position="530"/>
        <end position="571"/>
    </location>
</feature>
<keyword evidence="4" id="KW-0964">Secreted</keyword>
<name>A0A2T0U7W7_9MICO</name>
<dbReference type="GO" id="GO:0034480">
    <property type="term" value="F:phosphatidylcholine phospholipase C activity"/>
    <property type="evidence" value="ECO:0007669"/>
    <property type="project" value="UniProtKB-EC"/>
</dbReference>
<evidence type="ECO:0000256" key="2">
    <source>
        <dbReference type="ARBA" id="ARBA00009717"/>
    </source>
</evidence>
<gene>
    <name evidence="10" type="ORF">BCF74_12630</name>
</gene>
<comment type="similarity">
    <text evidence="2">Belongs to the bacterial phospholipase C family.</text>
</comment>
<dbReference type="InterPro" id="IPR008475">
    <property type="entry name" value="PLipase_C_C"/>
</dbReference>
<dbReference type="Proteomes" id="UP000237822">
    <property type="component" value="Unassembled WGS sequence"/>
</dbReference>
<dbReference type="PANTHER" id="PTHR31956">
    <property type="entry name" value="NON-SPECIFIC PHOSPHOLIPASE C4-RELATED"/>
    <property type="match status" value="1"/>
</dbReference>